<sequence>MMFFIMNQFRFNIRRELVGEARHFYNTYLSVVGT</sequence>
<proteinExistence type="predicted"/>
<name>A0ABV0F5N7_9ENTE</name>
<dbReference type="Proteomes" id="UP001429357">
    <property type="component" value="Unassembled WGS sequence"/>
</dbReference>
<comment type="caution">
    <text evidence="1">The sequence shown here is derived from an EMBL/GenBank/DDBJ whole genome shotgun (WGS) entry which is preliminary data.</text>
</comment>
<evidence type="ECO:0008006" key="3">
    <source>
        <dbReference type="Google" id="ProtNLM"/>
    </source>
</evidence>
<gene>
    <name evidence="1" type="ORF">BAU18_002942</name>
</gene>
<protein>
    <recommendedName>
        <fullName evidence="3">ABC transporter permease</fullName>
    </recommendedName>
</protein>
<keyword evidence="2" id="KW-1185">Reference proteome</keyword>
<reference evidence="1 2" key="2">
    <citation type="submission" date="2024-02" db="EMBL/GenBank/DDBJ databases">
        <title>The Genome Sequence of Enterococcus diestrammenae JM9A.</title>
        <authorList>
            <person name="Earl A."/>
            <person name="Manson A."/>
            <person name="Gilmore M."/>
            <person name="Sanders J."/>
            <person name="Shea T."/>
            <person name="Howe W."/>
            <person name="Livny J."/>
            <person name="Cuomo C."/>
            <person name="Neafsey D."/>
            <person name="Birren B."/>
        </authorList>
    </citation>
    <scope>NUCLEOTIDE SEQUENCE [LARGE SCALE GENOMIC DNA]</scope>
    <source>
        <strain evidence="1 2">JM9A</strain>
    </source>
</reference>
<evidence type="ECO:0000313" key="2">
    <source>
        <dbReference type="Proteomes" id="UP001429357"/>
    </source>
</evidence>
<dbReference type="EMBL" id="MAEI02000001">
    <property type="protein sequence ID" value="MEO1783322.1"/>
    <property type="molecule type" value="Genomic_DNA"/>
</dbReference>
<evidence type="ECO:0000313" key="1">
    <source>
        <dbReference type="EMBL" id="MEO1783322.1"/>
    </source>
</evidence>
<reference evidence="2" key="1">
    <citation type="submission" date="2016-06" db="EMBL/GenBank/DDBJ databases">
        <title>Four novel species of enterococci isolated from chicken manure.</title>
        <authorList>
            <person name="Van Tyne D."/>
        </authorList>
    </citation>
    <scope>NUCLEOTIDE SEQUENCE [LARGE SCALE GENOMIC DNA]</scope>
    <source>
        <strain evidence="2">JM9A</strain>
    </source>
</reference>
<organism evidence="1 2">
    <name type="scientific">Enterococcus diestrammenae</name>
    <dbReference type="NCBI Taxonomy" id="1155073"/>
    <lineage>
        <taxon>Bacteria</taxon>
        <taxon>Bacillati</taxon>
        <taxon>Bacillota</taxon>
        <taxon>Bacilli</taxon>
        <taxon>Lactobacillales</taxon>
        <taxon>Enterococcaceae</taxon>
        <taxon>Enterococcus</taxon>
    </lineage>
</organism>
<accession>A0ABV0F5N7</accession>